<comment type="caution">
    <text evidence="1">The sequence shown here is derived from an EMBL/GenBank/DDBJ whole genome shotgun (WGS) entry which is preliminary data.</text>
</comment>
<evidence type="ECO:0000313" key="2">
    <source>
        <dbReference type="Proteomes" id="UP001327093"/>
    </source>
</evidence>
<protein>
    <recommendedName>
        <fullName evidence="3">AbiV family abortive infection protein</fullName>
    </recommendedName>
</protein>
<reference evidence="1 2" key="1">
    <citation type="submission" date="2023-10" db="EMBL/GenBank/DDBJ databases">
        <title>Saccharopolyspora sp. nov., isolated from mangrove soil.</title>
        <authorList>
            <person name="Lu Y."/>
            <person name="Liu W."/>
        </authorList>
    </citation>
    <scope>NUCLEOTIDE SEQUENCE [LARGE SCALE GENOMIC DNA]</scope>
    <source>
        <strain evidence="1 2">S2-29</strain>
    </source>
</reference>
<keyword evidence="2" id="KW-1185">Reference proteome</keyword>
<dbReference type="Proteomes" id="UP001327093">
    <property type="component" value="Unassembled WGS sequence"/>
</dbReference>
<gene>
    <name evidence="1" type="ORF">R4I43_31380</name>
</gene>
<accession>A0ABU6AKF3</accession>
<dbReference type="RefSeq" id="WP_324269337.1">
    <property type="nucleotide sequence ID" value="NZ_JAWLNX010000034.1"/>
</dbReference>
<evidence type="ECO:0008006" key="3">
    <source>
        <dbReference type="Google" id="ProtNLM"/>
    </source>
</evidence>
<dbReference type="EMBL" id="JAWLNX010000034">
    <property type="protein sequence ID" value="MEB3371911.1"/>
    <property type="molecule type" value="Genomic_DNA"/>
</dbReference>
<sequence length="216" mass="24523">MDIDPSAIMIIPAAPESGDMDADQALACGIGYVAMSSARLEHALRSLLQLLVNDGDLIGPSWILFEGQSANWLRESVKGVLSERDPYYRSWPKETHNRLLDILTRAKTLQELRNAVIHGTWYSADHTPFEEEEDEVAPRSTQLRVDDLPDRARPYFGWNQPGDETLWHCHVSRQWKYNQAREFTTSDVWLLGEKLDHLAASVRATCAAMYPHSDMS</sequence>
<organism evidence="1 2">
    <name type="scientific">Saccharopolyspora mangrovi</name>
    <dbReference type="NCBI Taxonomy" id="3082379"/>
    <lineage>
        <taxon>Bacteria</taxon>
        <taxon>Bacillati</taxon>
        <taxon>Actinomycetota</taxon>
        <taxon>Actinomycetes</taxon>
        <taxon>Pseudonocardiales</taxon>
        <taxon>Pseudonocardiaceae</taxon>
        <taxon>Saccharopolyspora</taxon>
    </lineage>
</organism>
<proteinExistence type="predicted"/>
<name>A0ABU6AKF3_9PSEU</name>
<evidence type="ECO:0000313" key="1">
    <source>
        <dbReference type="EMBL" id="MEB3371911.1"/>
    </source>
</evidence>